<dbReference type="OrthoDB" id="2418090at2"/>
<dbReference type="Gene3D" id="1.10.760.20">
    <property type="entry name" value="Protein of unknown function DUF3243"/>
    <property type="match status" value="1"/>
</dbReference>
<dbReference type="Proteomes" id="UP000248646">
    <property type="component" value="Unassembled WGS sequence"/>
</dbReference>
<dbReference type="InterPro" id="IPR038292">
    <property type="entry name" value="YmfJ/YflH_sf"/>
</dbReference>
<dbReference type="EMBL" id="QKZI01000008">
    <property type="protein sequence ID" value="PZX02974.1"/>
    <property type="molecule type" value="Genomic_DNA"/>
</dbReference>
<evidence type="ECO:0000313" key="1">
    <source>
        <dbReference type="EMBL" id="PZX02974.1"/>
    </source>
</evidence>
<reference evidence="1 2" key="1">
    <citation type="submission" date="2018-06" db="EMBL/GenBank/DDBJ databases">
        <title>Genomic Encyclopedia of Type Strains, Phase IV (KMG-IV): sequencing the most valuable type-strain genomes for metagenomic binning, comparative biology and taxonomic classification.</title>
        <authorList>
            <person name="Goeker M."/>
        </authorList>
    </citation>
    <scope>NUCLEOTIDE SEQUENCE [LARGE SCALE GENOMIC DNA]</scope>
    <source>
        <strain evidence="1 2">DSM 5</strain>
    </source>
</reference>
<dbReference type="Pfam" id="PF11588">
    <property type="entry name" value="DUF3243"/>
    <property type="match status" value="1"/>
</dbReference>
<proteinExistence type="predicted"/>
<organism evidence="1 2">
    <name type="scientific">Psychrobacillus insolitus</name>
    <dbReference type="NCBI Taxonomy" id="1461"/>
    <lineage>
        <taxon>Bacteria</taxon>
        <taxon>Bacillati</taxon>
        <taxon>Bacillota</taxon>
        <taxon>Bacilli</taxon>
        <taxon>Bacillales</taxon>
        <taxon>Bacillaceae</taxon>
        <taxon>Psychrobacillus</taxon>
    </lineage>
</organism>
<dbReference type="AlphaFoldDB" id="A0A2W7N333"/>
<keyword evidence="2" id="KW-1185">Reference proteome</keyword>
<name>A0A2W7N333_9BACI</name>
<dbReference type="RefSeq" id="WP_111440538.1">
    <property type="nucleotide sequence ID" value="NZ_QKZI01000008.1"/>
</dbReference>
<evidence type="ECO:0000313" key="2">
    <source>
        <dbReference type="Proteomes" id="UP000248646"/>
    </source>
</evidence>
<comment type="caution">
    <text evidence="1">The sequence shown here is derived from an EMBL/GenBank/DDBJ whole genome shotgun (WGS) entry which is preliminary data.</text>
</comment>
<sequence length="104" mass="11670">MANNIDERVEAKLDSIGQEEKEEILKNFSTFQSYLSGKVAAGEKMGLSDETLAKATEKVAGYLANHEEPRNREEHLLQQLWISGDKEQQQALSHMLLKLVKNGA</sequence>
<protein>
    <submittedName>
        <fullName evidence="1">Uncharacterized protein DUF3243</fullName>
    </submittedName>
</protein>
<gene>
    <name evidence="1" type="ORF">C7437_10869</name>
</gene>
<accession>A0A2W7N333</accession>
<dbReference type="InterPro" id="IPR021637">
    <property type="entry name" value="DUF3243"/>
</dbReference>